<organism evidence="1 2">
    <name type="scientific">Actinomycetospora atypica</name>
    <dbReference type="NCBI Taxonomy" id="1290095"/>
    <lineage>
        <taxon>Bacteria</taxon>
        <taxon>Bacillati</taxon>
        <taxon>Actinomycetota</taxon>
        <taxon>Actinomycetes</taxon>
        <taxon>Pseudonocardiales</taxon>
        <taxon>Pseudonocardiaceae</taxon>
        <taxon>Actinomycetospora</taxon>
    </lineage>
</organism>
<evidence type="ECO:0000313" key="1">
    <source>
        <dbReference type="EMBL" id="MFC5065941.1"/>
    </source>
</evidence>
<protein>
    <submittedName>
        <fullName evidence="1">SRPBCC family protein</fullName>
    </submittedName>
</protein>
<name>A0ABV9YTI4_9PSEU</name>
<proteinExistence type="predicted"/>
<accession>A0ABV9YTI4</accession>
<dbReference type="InterPro" id="IPR023393">
    <property type="entry name" value="START-like_dom_sf"/>
</dbReference>
<dbReference type="SUPFAM" id="SSF55961">
    <property type="entry name" value="Bet v1-like"/>
    <property type="match status" value="1"/>
</dbReference>
<dbReference type="RefSeq" id="WP_378039259.1">
    <property type="nucleotide sequence ID" value="NZ_JBHSIV010000051.1"/>
</dbReference>
<dbReference type="Gene3D" id="3.30.530.20">
    <property type="match status" value="1"/>
</dbReference>
<keyword evidence="2" id="KW-1185">Reference proteome</keyword>
<dbReference type="InterPro" id="IPR019587">
    <property type="entry name" value="Polyketide_cyclase/dehydratase"/>
</dbReference>
<dbReference type="EMBL" id="JBHSIV010000051">
    <property type="protein sequence ID" value="MFC5065941.1"/>
    <property type="molecule type" value="Genomic_DNA"/>
</dbReference>
<dbReference type="Pfam" id="PF10604">
    <property type="entry name" value="Polyketide_cyc2"/>
    <property type="match status" value="1"/>
</dbReference>
<evidence type="ECO:0000313" key="2">
    <source>
        <dbReference type="Proteomes" id="UP001595947"/>
    </source>
</evidence>
<comment type="caution">
    <text evidence="1">The sequence shown here is derived from an EMBL/GenBank/DDBJ whole genome shotgun (WGS) entry which is preliminary data.</text>
</comment>
<sequence length="127" mass="13810">MRTTVAARGPLSPDEAWERYADLDAWPRWAPQITGVSAPSRRLVPGLRGTVRAAGVIRVPFEVLAVDEAARTWSWRVSVGPVRLVLEHGIEAHEGGSRTWLVTEGPAVVVAPYSPVAFVALHSLVRP</sequence>
<gene>
    <name evidence="1" type="ORF">ACFPBZ_27245</name>
</gene>
<dbReference type="Proteomes" id="UP001595947">
    <property type="component" value="Unassembled WGS sequence"/>
</dbReference>
<reference evidence="2" key="1">
    <citation type="journal article" date="2019" name="Int. J. Syst. Evol. Microbiol.">
        <title>The Global Catalogue of Microorganisms (GCM) 10K type strain sequencing project: providing services to taxonomists for standard genome sequencing and annotation.</title>
        <authorList>
            <consortium name="The Broad Institute Genomics Platform"/>
            <consortium name="The Broad Institute Genome Sequencing Center for Infectious Disease"/>
            <person name="Wu L."/>
            <person name="Ma J."/>
        </authorList>
    </citation>
    <scope>NUCLEOTIDE SEQUENCE [LARGE SCALE GENOMIC DNA]</scope>
    <source>
        <strain evidence="2">CGMCC 4.7093</strain>
    </source>
</reference>